<accession>A0A841JKI0</accession>
<protein>
    <submittedName>
        <fullName evidence="3">Uncharacterized protein</fullName>
    </submittedName>
</protein>
<evidence type="ECO:0000313" key="4">
    <source>
        <dbReference type="Proteomes" id="UP000548326"/>
    </source>
</evidence>
<feature type="region of interest" description="Disordered" evidence="1">
    <location>
        <begin position="78"/>
        <end position="112"/>
    </location>
</feature>
<comment type="caution">
    <text evidence="3">The sequence shown here is derived from an EMBL/GenBank/DDBJ whole genome shotgun (WGS) entry which is preliminary data.</text>
</comment>
<name>A0A841JKI0_9SPHI</name>
<reference evidence="3 4" key="1">
    <citation type="submission" date="2020-08" db="EMBL/GenBank/DDBJ databases">
        <title>Genomic Encyclopedia of Type Strains, Phase IV (KMG-V): Genome sequencing to study the core and pangenomes of soil and plant-associated prokaryotes.</title>
        <authorList>
            <person name="Whitman W."/>
        </authorList>
    </citation>
    <scope>NUCLEOTIDE SEQUENCE [LARGE SCALE GENOMIC DNA]</scope>
    <source>
        <strain evidence="3 4">MP601</strain>
    </source>
</reference>
<organism evidence="3 4">
    <name type="scientific">Mucilaginibacter lappiensis</name>
    <dbReference type="NCBI Taxonomy" id="354630"/>
    <lineage>
        <taxon>Bacteria</taxon>
        <taxon>Pseudomonadati</taxon>
        <taxon>Bacteroidota</taxon>
        <taxon>Sphingobacteriia</taxon>
        <taxon>Sphingobacteriales</taxon>
        <taxon>Sphingobacteriaceae</taxon>
        <taxon>Mucilaginibacter</taxon>
    </lineage>
</organism>
<dbReference type="EMBL" id="JACHCA010000025">
    <property type="protein sequence ID" value="MBB6131510.1"/>
    <property type="molecule type" value="Genomic_DNA"/>
</dbReference>
<feature type="chain" id="PRO_5032487339" evidence="2">
    <location>
        <begin position="21"/>
        <end position="112"/>
    </location>
</feature>
<gene>
    <name evidence="3" type="ORF">HDF22_005661</name>
</gene>
<feature type="signal peptide" evidence="2">
    <location>
        <begin position="1"/>
        <end position="20"/>
    </location>
</feature>
<proteinExistence type="predicted"/>
<dbReference type="Proteomes" id="UP000548326">
    <property type="component" value="Unassembled WGS sequence"/>
</dbReference>
<dbReference type="AlphaFoldDB" id="A0A841JKI0"/>
<evidence type="ECO:0000313" key="3">
    <source>
        <dbReference type="EMBL" id="MBB6131510.1"/>
    </source>
</evidence>
<feature type="compositionally biased region" description="Basic and acidic residues" evidence="1">
    <location>
        <begin position="90"/>
        <end position="112"/>
    </location>
</feature>
<keyword evidence="2" id="KW-0732">Signal</keyword>
<evidence type="ECO:0000256" key="1">
    <source>
        <dbReference type="SAM" id="MobiDB-lite"/>
    </source>
</evidence>
<sequence>MKKMILLGFMMLSFFTVVNAQTKKPLTNEQAQELKEERAKDLKYKHYKDSLNAHLKKIDKTYLTQHKRDSAMSADIMKRYKPMRQGNRPTKQDSLRLHLKKDTSQIKPQDQH</sequence>
<dbReference type="RefSeq" id="WP_183589984.1">
    <property type="nucleotide sequence ID" value="NZ_JACHCA010000025.1"/>
</dbReference>
<evidence type="ECO:0000256" key="2">
    <source>
        <dbReference type="SAM" id="SignalP"/>
    </source>
</evidence>